<dbReference type="GO" id="GO:0004619">
    <property type="term" value="F:phosphoglycerate mutase activity"/>
    <property type="evidence" value="ECO:0007669"/>
    <property type="project" value="UniProtKB-UniRule"/>
</dbReference>
<feature type="binding site" evidence="9 12">
    <location>
        <begin position="153"/>
        <end position="154"/>
    </location>
    <ligand>
        <name>substrate</name>
    </ligand>
</feature>
<keyword evidence="7 9" id="KW-0464">Manganese</keyword>
<dbReference type="Pfam" id="PF06415">
    <property type="entry name" value="iPGM_N"/>
    <property type="match status" value="1"/>
</dbReference>
<feature type="binding site" evidence="9 12">
    <location>
        <position position="185"/>
    </location>
    <ligand>
        <name>substrate</name>
    </ligand>
</feature>
<feature type="binding site" evidence="9 12">
    <location>
        <position position="336"/>
    </location>
    <ligand>
        <name>substrate</name>
    </ligand>
</feature>
<evidence type="ECO:0000259" key="15">
    <source>
        <dbReference type="Pfam" id="PF06415"/>
    </source>
</evidence>
<reference evidence="17" key="1">
    <citation type="submission" date="2016-10" db="EMBL/GenBank/DDBJ databases">
        <authorList>
            <person name="Varghese N."/>
            <person name="Submissions S."/>
        </authorList>
    </citation>
    <scope>NUCLEOTIDE SEQUENCE [LARGE SCALE GENOMIC DNA]</scope>
    <source>
        <strain evidence="17">CBMB127</strain>
    </source>
</reference>
<dbReference type="CDD" id="cd16010">
    <property type="entry name" value="iPGM"/>
    <property type="match status" value="1"/>
</dbReference>
<feature type="active site" description="Phosphoserine intermediate" evidence="9 11">
    <location>
        <position position="62"/>
    </location>
</feature>
<evidence type="ECO:0000256" key="12">
    <source>
        <dbReference type="PIRSR" id="PIRSR001492-2"/>
    </source>
</evidence>
<protein>
    <recommendedName>
        <fullName evidence="9 10">2,3-bisphosphoglycerate-independent phosphoglycerate mutase</fullName>
        <shortName evidence="9">BPG-independent PGAM</shortName>
        <shortName evidence="9">Phosphoglyceromutase</shortName>
        <shortName evidence="9">iPGM</shortName>
        <ecNumber evidence="9 10">5.4.2.12</ecNumber>
    </recommendedName>
</protein>
<keyword evidence="8 9" id="KW-0413">Isomerase</keyword>
<feature type="binding site" evidence="9 13">
    <location>
        <position position="407"/>
    </location>
    <ligand>
        <name>Mn(2+)</name>
        <dbReference type="ChEBI" id="CHEBI:29035"/>
        <label>1</label>
    </ligand>
</feature>
<evidence type="ECO:0000256" key="5">
    <source>
        <dbReference type="ARBA" id="ARBA00022723"/>
    </source>
</evidence>
<dbReference type="PANTHER" id="PTHR31637">
    <property type="entry name" value="2,3-BISPHOSPHOGLYCERATE-INDEPENDENT PHOSPHOGLYCERATE MUTASE"/>
    <property type="match status" value="1"/>
</dbReference>
<dbReference type="PANTHER" id="PTHR31637:SF0">
    <property type="entry name" value="2,3-BISPHOSPHOGLYCERATE-INDEPENDENT PHOSPHOGLYCERATE MUTASE"/>
    <property type="match status" value="1"/>
</dbReference>
<feature type="binding site" evidence="9 12">
    <location>
        <position position="191"/>
    </location>
    <ligand>
        <name>substrate</name>
    </ligand>
</feature>
<feature type="domain" description="Metalloenzyme" evidence="14">
    <location>
        <begin position="4"/>
        <end position="499"/>
    </location>
</feature>
<evidence type="ECO:0000256" key="4">
    <source>
        <dbReference type="ARBA" id="ARBA00008819"/>
    </source>
</evidence>
<dbReference type="EMBL" id="FNFX01000005">
    <property type="protein sequence ID" value="SDK79889.1"/>
    <property type="molecule type" value="Genomic_DNA"/>
</dbReference>
<feature type="binding site" evidence="9 13">
    <location>
        <position position="444"/>
    </location>
    <ligand>
        <name>Mn(2+)</name>
        <dbReference type="ChEBI" id="CHEBI:29035"/>
        <label>2</label>
    </ligand>
</feature>
<dbReference type="UniPathway" id="UPA00109">
    <property type="reaction ID" value="UER00186"/>
</dbReference>
<dbReference type="InterPro" id="IPR006124">
    <property type="entry name" value="Metalloenzyme"/>
</dbReference>
<keyword evidence="5 9" id="KW-0479">Metal-binding</keyword>
<dbReference type="GO" id="GO:0006007">
    <property type="term" value="P:glucose catabolic process"/>
    <property type="evidence" value="ECO:0007669"/>
    <property type="project" value="InterPro"/>
</dbReference>
<dbReference type="InterPro" id="IPR017850">
    <property type="entry name" value="Alkaline_phosphatase_core_sf"/>
</dbReference>
<feature type="binding site" evidence="9 13">
    <location>
        <position position="62"/>
    </location>
    <ligand>
        <name>Mn(2+)</name>
        <dbReference type="ChEBI" id="CHEBI:29035"/>
        <label>2</label>
    </ligand>
</feature>
<name>A0A1G9EUS0_9PROT</name>
<evidence type="ECO:0000256" key="1">
    <source>
        <dbReference type="ARBA" id="ARBA00000370"/>
    </source>
</evidence>
<dbReference type="RefSeq" id="WP_091472452.1">
    <property type="nucleotide sequence ID" value="NZ_FNFX01000005.1"/>
</dbReference>
<feature type="domain" description="BPG-independent PGAM N-terminal" evidence="15">
    <location>
        <begin position="82"/>
        <end position="299"/>
    </location>
</feature>
<evidence type="ECO:0000256" key="9">
    <source>
        <dbReference type="HAMAP-Rule" id="MF_01038"/>
    </source>
</evidence>
<evidence type="ECO:0000256" key="7">
    <source>
        <dbReference type="ARBA" id="ARBA00023211"/>
    </source>
</evidence>
<dbReference type="InterPro" id="IPR036646">
    <property type="entry name" value="PGAM_B_sf"/>
</dbReference>
<keyword evidence="6 9" id="KW-0324">Glycolysis</keyword>
<dbReference type="Proteomes" id="UP000198629">
    <property type="component" value="Unassembled WGS sequence"/>
</dbReference>
<evidence type="ECO:0000256" key="11">
    <source>
        <dbReference type="PIRSR" id="PIRSR001492-1"/>
    </source>
</evidence>
<comment type="cofactor">
    <cofactor evidence="9">
        <name>Mn(2+)</name>
        <dbReference type="ChEBI" id="CHEBI:29035"/>
    </cofactor>
    <text evidence="9">Binds 2 manganese ions per subunit.</text>
</comment>
<evidence type="ECO:0000256" key="3">
    <source>
        <dbReference type="ARBA" id="ARBA00004798"/>
    </source>
</evidence>
<feature type="binding site" evidence="9 12">
    <location>
        <begin position="261"/>
        <end position="264"/>
    </location>
    <ligand>
        <name>substrate</name>
    </ligand>
</feature>
<dbReference type="Pfam" id="PF01676">
    <property type="entry name" value="Metalloenzyme"/>
    <property type="match status" value="1"/>
</dbReference>
<dbReference type="PIRSF" id="PIRSF001492">
    <property type="entry name" value="IPGAM"/>
    <property type="match status" value="1"/>
</dbReference>
<comment type="catalytic activity">
    <reaction evidence="1 9">
        <text>(2R)-2-phosphoglycerate = (2R)-3-phosphoglycerate</text>
        <dbReference type="Rhea" id="RHEA:15901"/>
        <dbReference type="ChEBI" id="CHEBI:58272"/>
        <dbReference type="ChEBI" id="CHEBI:58289"/>
        <dbReference type="EC" id="5.4.2.12"/>
    </reaction>
</comment>
<organism evidence="16 17">
    <name type="scientific">Methylophilus rhizosphaerae</name>
    <dbReference type="NCBI Taxonomy" id="492660"/>
    <lineage>
        <taxon>Bacteria</taxon>
        <taxon>Pseudomonadati</taxon>
        <taxon>Pseudomonadota</taxon>
        <taxon>Betaproteobacteria</taxon>
        <taxon>Nitrosomonadales</taxon>
        <taxon>Methylophilaceae</taxon>
        <taxon>Methylophilus</taxon>
    </lineage>
</organism>
<feature type="binding site" evidence="9 13">
    <location>
        <position position="445"/>
    </location>
    <ligand>
        <name>Mn(2+)</name>
        <dbReference type="ChEBI" id="CHEBI:29035"/>
        <label>2</label>
    </ligand>
</feature>
<dbReference type="InterPro" id="IPR011258">
    <property type="entry name" value="BPG-indep_PGM_N"/>
</dbReference>
<comment type="pathway">
    <text evidence="3 9">Carbohydrate degradation; glycolysis; pyruvate from D-glyceraldehyde 3-phosphate: step 3/5.</text>
</comment>
<dbReference type="Gene3D" id="3.40.720.10">
    <property type="entry name" value="Alkaline Phosphatase, subunit A"/>
    <property type="match status" value="1"/>
</dbReference>
<dbReference type="Gene3D" id="3.40.1450.10">
    <property type="entry name" value="BPG-independent phosphoglycerate mutase, domain B"/>
    <property type="match status" value="1"/>
</dbReference>
<evidence type="ECO:0000256" key="13">
    <source>
        <dbReference type="PIRSR" id="PIRSR001492-3"/>
    </source>
</evidence>
<dbReference type="GO" id="GO:0005829">
    <property type="term" value="C:cytosol"/>
    <property type="evidence" value="ECO:0007669"/>
    <property type="project" value="TreeGrafter"/>
</dbReference>
<dbReference type="InterPro" id="IPR005995">
    <property type="entry name" value="Pgm_bpd_ind"/>
</dbReference>
<keyword evidence="17" id="KW-1185">Reference proteome</keyword>
<comment type="similarity">
    <text evidence="4 9">Belongs to the BPG-independent phosphoglycerate mutase family.</text>
</comment>
<feature type="binding site" evidence="9 13">
    <location>
        <position position="403"/>
    </location>
    <ligand>
        <name>Mn(2+)</name>
        <dbReference type="ChEBI" id="CHEBI:29035"/>
        <label>1</label>
    </ligand>
</feature>
<dbReference type="NCBIfam" id="TIGR01307">
    <property type="entry name" value="pgm_bpd_ind"/>
    <property type="match status" value="1"/>
</dbReference>
<evidence type="ECO:0000259" key="14">
    <source>
        <dbReference type="Pfam" id="PF01676"/>
    </source>
</evidence>
<evidence type="ECO:0000313" key="17">
    <source>
        <dbReference type="Proteomes" id="UP000198629"/>
    </source>
</evidence>
<dbReference type="SUPFAM" id="SSF64158">
    <property type="entry name" value="2,3-Bisphosphoglycerate-independent phosphoglycerate mutase, substrate-binding domain"/>
    <property type="match status" value="1"/>
</dbReference>
<dbReference type="OrthoDB" id="9800863at2"/>
<dbReference type="GO" id="GO:0006096">
    <property type="term" value="P:glycolytic process"/>
    <property type="evidence" value="ECO:0007669"/>
    <property type="project" value="UniProtKB-UniRule"/>
</dbReference>
<feature type="binding site" evidence="9 12">
    <location>
        <position position="123"/>
    </location>
    <ligand>
        <name>substrate</name>
    </ligand>
</feature>
<dbReference type="AlphaFoldDB" id="A0A1G9EUS0"/>
<dbReference type="SUPFAM" id="SSF53649">
    <property type="entry name" value="Alkaline phosphatase-like"/>
    <property type="match status" value="1"/>
</dbReference>
<feature type="binding site" evidence="9 13">
    <location>
        <position position="12"/>
    </location>
    <ligand>
        <name>Mn(2+)</name>
        <dbReference type="ChEBI" id="CHEBI:29035"/>
        <label>2</label>
    </ligand>
</feature>
<proteinExistence type="inferred from homology"/>
<feature type="binding site" evidence="9 13">
    <location>
        <position position="463"/>
    </location>
    <ligand>
        <name>Mn(2+)</name>
        <dbReference type="ChEBI" id="CHEBI:29035"/>
        <label>1</label>
    </ligand>
</feature>
<sequence>MSIKPVILLILDGFGHSETTEHNAVLQASTPNLDSLKSRYPHSLINASEHYVGLPDGQMGNSEVGHLNIGAGRIIFQDFERINNSISSGEFFRLPPLVNAMQALKASDKALHILGLLSDGGVHSYQPHIHAILTMAKQQGLSKVYVHAFLDGRDTPPKSAQPYLEALENHLQTLGVGKVASIGGRFYGMDRDKRWERVSVAYELLVDGIADHVAPDSLTALQQAYARGESDEFVQCTAIRSADAAPVRMEDDDVLVFMNFRSDRARQLTDALLNPQFSGFERSRMPRFKHYLTLTQYDKNQGLAEPVFAPYTVPNTFGEYIAGLGLRQLRIAETEKYPHVTFFFNGGEETVFEGEDRILVPSPKVATYDLQPEMSAPEVTDKLVAAIESGQYQAIICNYANGDMVGHSGNLQAAIKAVETLDTCIGRVVAAAQKTGAEIIITADHGNAESMFDHGSAQVHTQHTTNLVPFIYIGRAGKITAGGALSDIAPTLLSLMGLPKPVEMTGHSLVTLDAVN</sequence>
<evidence type="ECO:0000256" key="6">
    <source>
        <dbReference type="ARBA" id="ARBA00023152"/>
    </source>
</evidence>
<comment type="subunit">
    <text evidence="9">Monomer.</text>
</comment>
<evidence type="ECO:0000256" key="2">
    <source>
        <dbReference type="ARBA" id="ARBA00002315"/>
    </source>
</evidence>
<accession>A0A1G9EUS0</accession>
<dbReference type="EC" id="5.4.2.12" evidence="9 10"/>
<gene>
    <name evidence="9" type="primary">gpmI</name>
    <name evidence="16" type="ORF">SAMN05192566_2467</name>
</gene>
<dbReference type="STRING" id="492660.SAMN05192566_2467"/>
<evidence type="ECO:0000313" key="16">
    <source>
        <dbReference type="EMBL" id="SDK79889.1"/>
    </source>
</evidence>
<dbReference type="FunFam" id="3.40.1450.10:FF:000002">
    <property type="entry name" value="2,3-bisphosphoglycerate-independent phosphoglycerate mutase"/>
    <property type="match status" value="1"/>
</dbReference>
<comment type="function">
    <text evidence="2 9">Catalyzes the interconversion of 2-phosphoglycerate and 3-phosphoglycerate.</text>
</comment>
<dbReference type="HAMAP" id="MF_01038">
    <property type="entry name" value="GpmI"/>
    <property type="match status" value="1"/>
</dbReference>
<dbReference type="GO" id="GO:0030145">
    <property type="term" value="F:manganese ion binding"/>
    <property type="evidence" value="ECO:0007669"/>
    <property type="project" value="UniProtKB-UniRule"/>
</dbReference>
<evidence type="ECO:0000256" key="10">
    <source>
        <dbReference type="NCBIfam" id="TIGR01307"/>
    </source>
</evidence>
<evidence type="ECO:0000256" key="8">
    <source>
        <dbReference type="ARBA" id="ARBA00023235"/>
    </source>
</evidence>